<keyword evidence="6 7" id="KW-0472">Membrane</keyword>
<organism evidence="10 11">
    <name type="scientific">Corynebacterium yudongzhengii</name>
    <dbReference type="NCBI Taxonomy" id="2080740"/>
    <lineage>
        <taxon>Bacteria</taxon>
        <taxon>Bacillati</taxon>
        <taxon>Actinomycetota</taxon>
        <taxon>Actinomycetes</taxon>
        <taxon>Mycobacteriales</taxon>
        <taxon>Corynebacteriaceae</taxon>
        <taxon>Corynebacterium</taxon>
    </lineage>
</organism>
<dbReference type="InterPro" id="IPR036640">
    <property type="entry name" value="ABC1_TM_sf"/>
</dbReference>
<dbReference type="GO" id="GO:0016887">
    <property type="term" value="F:ATP hydrolysis activity"/>
    <property type="evidence" value="ECO:0007669"/>
    <property type="project" value="InterPro"/>
</dbReference>
<dbReference type="SUPFAM" id="SSF52540">
    <property type="entry name" value="P-loop containing nucleoside triphosphate hydrolases"/>
    <property type="match status" value="1"/>
</dbReference>
<evidence type="ECO:0000256" key="2">
    <source>
        <dbReference type="ARBA" id="ARBA00022692"/>
    </source>
</evidence>
<dbReference type="AlphaFoldDB" id="A0A2U1T5P6"/>
<gene>
    <name evidence="10" type="ORF">DF222_08410</name>
</gene>
<evidence type="ECO:0000256" key="3">
    <source>
        <dbReference type="ARBA" id="ARBA00022741"/>
    </source>
</evidence>
<dbReference type="SMART" id="SM00382">
    <property type="entry name" value="AAA"/>
    <property type="match status" value="1"/>
</dbReference>
<dbReference type="PANTHER" id="PTHR24221">
    <property type="entry name" value="ATP-BINDING CASSETTE SUB-FAMILY B"/>
    <property type="match status" value="1"/>
</dbReference>
<dbReference type="PROSITE" id="PS00211">
    <property type="entry name" value="ABC_TRANSPORTER_1"/>
    <property type="match status" value="1"/>
</dbReference>
<dbReference type="InterPro" id="IPR027417">
    <property type="entry name" value="P-loop_NTPase"/>
</dbReference>
<dbReference type="GO" id="GO:0005524">
    <property type="term" value="F:ATP binding"/>
    <property type="evidence" value="ECO:0007669"/>
    <property type="project" value="UniProtKB-KW"/>
</dbReference>
<feature type="transmembrane region" description="Helical" evidence="7">
    <location>
        <begin position="145"/>
        <end position="163"/>
    </location>
</feature>
<feature type="transmembrane region" description="Helical" evidence="7">
    <location>
        <begin position="285"/>
        <end position="309"/>
    </location>
</feature>
<dbReference type="InterPro" id="IPR003593">
    <property type="entry name" value="AAA+_ATPase"/>
</dbReference>
<feature type="transmembrane region" description="Helical" evidence="7">
    <location>
        <begin position="169"/>
        <end position="189"/>
    </location>
</feature>
<dbReference type="PROSITE" id="PS50893">
    <property type="entry name" value="ABC_TRANSPORTER_2"/>
    <property type="match status" value="1"/>
</dbReference>
<dbReference type="Proteomes" id="UP000244989">
    <property type="component" value="Unassembled WGS sequence"/>
</dbReference>
<proteinExistence type="predicted"/>
<dbReference type="PANTHER" id="PTHR24221:SF590">
    <property type="entry name" value="COMPONENT LINKED WITH THE ASSEMBLY OF CYTOCHROME' TRANSPORT TRANSMEMBRANE ATP-BINDING PROTEIN ABC TRANSPORTER CYDD-RELATED"/>
    <property type="match status" value="1"/>
</dbReference>
<evidence type="ECO:0000256" key="4">
    <source>
        <dbReference type="ARBA" id="ARBA00022840"/>
    </source>
</evidence>
<protein>
    <recommendedName>
        <fullName evidence="12">ABC transporter ATP-binding protein</fullName>
    </recommendedName>
</protein>
<feature type="domain" description="ABC transporter" evidence="8">
    <location>
        <begin position="352"/>
        <end position="561"/>
    </location>
</feature>
<feature type="transmembrane region" description="Helical" evidence="7">
    <location>
        <begin position="64"/>
        <end position="85"/>
    </location>
</feature>
<evidence type="ECO:0000313" key="10">
    <source>
        <dbReference type="EMBL" id="PWC01295.1"/>
    </source>
</evidence>
<evidence type="ECO:0000259" key="9">
    <source>
        <dbReference type="PROSITE" id="PS50929"/>
    </source>
</evidence>
<dbReference type="InterPro" id="IPR011527">
    <property type="entry name" value="ABC1_TM_dom"/>
</dbReference>
<dbReference type="InterPro" id="IPR017871">
    <property type="entry name" value="ABC_transporter-like_CS"/>
</dbReference>
<dbReference type="InterPro" id="IPR039421">
    <property type="entry name" value="Type_1_exporter"/>
</dbReference>
<dbReference type="KEGG" id="cyz:C3B44_00750"/>
<evidence type="ECO:0000256" key="1">
    <source>
        <dbReference type="ARBA" id="ARBA00004651"/>
    </source>
</evidence>
<evidence type="ECO:0000313" key="11">
    <source>
        <dbReference type="Proteomes" id="UP000244989"/>
    </source>
</evidence>
<evidence type="ECO:0000256" key="6">
    <source>
        <dbReference type="ARBA" id="ARBA00023136"/>
    </source>
</evidence>
<evidence type="ECO:0000256" key="5">
    <source>
        <dbReference type="ARBA" id="ARBA00022989"/>
    </source>
</evidence>
<feature type="domain" description="ABC transmembrane type-1" evidence="9">
    <location>
        <begin position="33"/>
        <end position="306"/>
    </location>
</feature>
<dbReference type="Pfam" id="PF00664">
    <property type="entry name" value="ABC_membrane"/>
    <property type="match status" value="1"/>
</dbReference>
<dbReference type="PROSITE" id="PS50929">
    <property type="entry name" value="ABC_TM1F"/>
    <property type="match status" value="1"/>
</dbReference>
<dbReference type="GO" id="GO:0005886">
    <property type="term" value="C:plasma membrane"/>
    <property type="evidence" value="ECO:0007669"/>
    <property type="project" value="UniProtKB-SubCell"/>
</dbReference>
<dbReference type="InterPro" id="IPR003439">
    <property type="entry name" value="ABC_transporter-like_ATP-bd"/>
</dbReference>
<keyword evidence="4" id="KW-0067">ATP-binding</keyword>
<dbReference type="GO" id="GO:0140359">
    <property type="term" value="F:ABC-type transporter activity"/>
    <property type="evidence" value="ECO:0007669"/>
    <property type="project" value="InterPro"/>
</dbReference>
<dbReference type="Gene3D" id="3.40.50.300">
    <property type="entry name" value="P-loop containing nucleotide triphosphate hydrolases"/>
    <property type="match status" value="1"/>
</dbReference>
<feature type="transmembrane region" description="Helical" evidence="7">
    <location>
        <begin position="250"/>
        <end position="273"/>
    </location>
</feature>
<dbReference type="Gene3D" id="1.20.1560.10">
    <property type="entry name" value="ABC transporter type 1, transmembrane domain"/>
    <property type="match status" value="1"/>
</dbReference>
<keyword evidence="11" id="KW-1185">Reference proteome</keyword>
<comment type="caution">
    <text evidence="10">The sequence shown here is derived from an EMBL/GenBank/DDBJ whole genome shotgun (WGS) entry which is preliminary data.</text>
</comment>
<accession>A0A2U1T5P6</accession>
<keyword evidence="3" id="KW-0547">Nucleotide-binding</keyword>
<comment type="subcellular location">
    <subcellularLocation>
        <location evidence="1">Cell membrane</location>
        <topology evidence="1">Multi-pass membrane protein</topology>
    </subcellularLocation>
</comment>
<keyword evidence="2 7" id="KW-0812">Transmembrane</keyword>
<dbReference type="EMBL" id="QEEZ01000015">
    <property type="protein sequence ID" value="PWC01295.1"/>
    <property type="molecule type" value="Genomic_DNA"/>
</dbReference>
<dbReference type="Pfam" id="PF00005">
    <property type="entry name" value="ABC_tran"/>
    <property type="match status" value="1"/>
</dbReference>
<evidence type="ECO:0000256" key="7">
    <source>
        <dbReference type="SAM" id="Phobius"/>
    </source>
</evidence>
<reference evidence="11" key="1">
    <citation type="submission" date="2018-04" db="EMBL/GenBank/DDBJ databases">
        <authorList>
            <person name="Liu S."/>
            <person name="Wang Z."/>
            <person name="Li J."/>
        </authorList>
    </citation>
    <scope>NUCLEOTIDE SEQUENCE [LARGE SCALE GENOMIC DNA]</scope>
    <source>
        <strain evidence="11">2189</strain>
    </source>
</reference>
<keyword evidence="5 7" id="KW-1133">Transmembrane helix</keyword>
<evidence type="ECO:0008006" key="12">
    <source>
        <dbReference type="Google" id="ProtNLM"/>
    </source>
</evidence>
<name>A0A2U1T5P6_9CORY</name>
<dbReference type="SUPFAM" id="SSF90123">
    <property type="entry name" value="ABC transporter transmembrane region"/>
    <property type="match status" value="1"/>
</dbReference>
<evidence type="ECO:0000259" key="8">
    <source>
        <dbReference type="PROSITE" id="PS50893"/>
    </source>
</evidence>
<sequence>MMLSIRSRARRTKEYMKKTFFSPGNPAIWVQSALIGVRALAVGVALLAIGKILGAAFSDATLPTGWVIAGIAGIIMAALAAYAAVRASGKSQCVESARIRDGLMRHAFGLGPARFRGRETGAMVAMFTDSVEAVTKYRQGYLGQLVGSLLTPLITLGLIAVFVDWLTALILLIAIPFVPLVVGGFQRFFSSDASASRRMRGKLSAQFLEAVQGLSTLVGIGAAQKVGDQLEGVGEDNRQALMKVLARNQLLLFVMESGFSLFLISVAITMSWLRLDAGVIGVGEALAVVLLTSQLTTPINSVGGFFYIGMVGRGGQKAMSAFLQRSAGAGDSADQARADADADADADSGAVVTFDDVHFAYGDNPVLRGVDLNVQGATSLLGASGSGKTTLLSIAAGDLVPDQGCVSVNGVALTPASQDLVRAQSAVVQQHTWLFHASLADNLRLARHDATDEELWAALEQVDLREWAESLPEKLATPVGERGMSVSGGQAQRISIARAIVAGRDLIIMDEPTSQVDLESEAVIEQSVEKLAEHATVLMATHRTSMAKGRVLSVIEGKVSE</sequence>